<dbReference type="RefSeq" id="WP_101575285.1">
    <property type="nucleotide sequence ID" value="NZ_PGVA01000001.1"/>
</dbReference>
<dbReference type="InterPro" id="IPR029016">
    <property type="entry name" value="GAF-like_dom_sf"/>
</dbReference>
<feature type="domain" description="GAF" evidence="1">
    <location>
        <begin position="12"/>
        <end position="134"/>
    </location>
</feature>
<accession>A0A2N5GSX3</accession>
<dbReference type="InterPro" id="IPR003018">
    <property type="entry name" value="GAF"/>
</dbReference>
<dbReference type="Proteomes" id="UP000235114">
    <property type="component" value="Unassembled WGS sequence"/>
</dbReference>
<organism evidence="2 4">
    <name type="scientific">Bacillus canaveralius</name>
    <dbReference type="NCBI Taxonomy" id="1403243"/>
    <lineage>
        <taxon>Bacteria</taxon>
        <taxon>Bacillati</taxon>
        <taxon>Bacillota</taxon>
        <taxon>Bacilli</taxon>
        <taxon>Bacillales</taxon>
        <taxon>Bacillaceae</taxon>
        <taxon>Bacillus</taxon>
    </lineage>
</organism>
<comment type="caution">
    <text evidence="2">The sequence shown here is derived from an EMBL/GenBank/DDBJ whole genome shotgun (WGS) entry which is preliminary data.</text>
</comment>
<reference evidence="2 4" key="1">
    <citation type="submission" date="2017-11" db="EMBL/GenBank/DDBJ databases">
        <title>Comparitive Functional Genomics of Dry Heat Resistant strains isolated from the Viking Spacecraft.</title>
        <authorList>
            <person name="Seuylemezian A."/>
            <person name="Cooper K."/>
            <person name="Vaishampayan P."/>
        </authorList>
    </citation>
    <scope>NUCLEOTIDE SEQUENCE [LARGE SCALE GENOMIC DNA]</scope>
    <source>
        <strain evidence="2 4">M4.6</strain>
    </source>
</reference>
<evidence type="ECO:0000313" key="5">
    <source>
        <dbReference type="Proteomes" id="UP000235114"/>
    </source>
</evidence>
<dbReference type="Proteomes" id="UP000234951">
    <property type="component" value="Unassembled WGS sequence"/>
</dbReference>
<dbReference type="EMBL" id="PGVA01000001">
    <property type="protein sequence ID" value="PLR86875.1"/>
    <property type="molecule type" value="Genomic_DNA"/>
</dbReference>
<evidence type="ECO:0000313" key="3">
    <source>
        <dbReference type="EMBL" id="PLR93363.1"/>
    </source>
</evidence>
<dbReference type="SUPFAM" id="SSF55781">
    <property type="entry name" value="GAF domain-like"/>
    <property type="match status" value="1"/>
</dbReference>
<dbReference type="AlphaFoldDB" id="A0A2N5GSX3"/>
<dbReference type="EMBL" id="PGVD01000053">
    <property type="protein sequence ID" value="PLR93363.1"/>
    <property type="molecule type" value="Genomic_DNA"/>
</dbReference>
<proteinExistence type="predicted"/>
<name>A0A2N5GSX3_9BACI</name>
<evidence type="ECO:0000259" key="1">
    <source>
        <dbReference type="Pfam" id="PF13185"/>
    </source>
</evidence>
<gene>
    <name evidence="2" type="ORF">CU635_00875</name>
    <name evidence="3" type="ORF">CVD25_17335</name>
</gene>
<evidence type="ECO:0000313" key="4">
    <source>
        <dbReference type="Proteomes" id="UP000234951"/>
    </source>
</evidence>
<dbReference type="Pfam" id="PF13185">
    <property type="entry name" value="GAF_2"/>
    <property type="match status" value="1"/>
</dbReference>
<protein>
    <submittedName>
        <fullName evidence="2">GAF domain-containing protein</fullName>
    </submittedName>
</protein>
<evidence type="ECO:0000313" key="2">
    <source>
        <dbReference type="EMBL" id="PLR86875.1"/>
    </source>
</evidence>
<sequence length="150" mass="16783">MTELNKCQPVVQACDEILKQTACDFVGIALQSDSGPEVRWHYAAGNRNDKYKRITLRYGKGIAGRVIATGSPMMIEDFPNDIQGKALEYPILLAESLVTSFGVPLNINGKPKGVLLIGRRTKQPFTDLEMQQTFENARDLEEILNRLMNL</sequence>
<keyword evidence="5" id="KW-1185">Reference proteome</keyword>
<dbReference type="OrthoDB" id="2360948at2"/>
<reference evidence="3 5" key="2">
    <citation type="submission" date="2017-12" db="EMBL/GenBank/DDBJ databases">
        <title>Comparative Functional Genomics of Dry Heat Resistant strains isolated from the Viking Spacecraft.</title>
        <authorList>
            <person name="Seuylemezian A."/>
            <person name="Cooper K."/>
            <person name="Vaishampayan P."/>
        </authorList>
    </citation>
    <scope>NUCLEOTIDE SEQUENCE [LARGE SCALE GENOMIC DNA]</scope>
    <source>
        <strain evidence="3 5">ATCC 29669</strain>
    </source>
</reference>
<dbReference type="Gene3D" id="3.30.450.40">
    <property type="match status" value="1"/>
</dbReference>